<dbReference type="RefSeq" id="WP_017378513.1">
    <property type="nucleotide sequence ID" value="NZ_CP012508.1"/>
</dbReference>
<keyword evidence="1" id="KW-0808">Transferase</keyword>
<dbReference type="AlphaFoldDB" id="A0A1L6TBT0"/>
<proteinExistence type="predicted"/>
<dbReference type="GO" id="GO:0004674">
    <property type="term" value="F:protein serine/threonine kinase activity"/>
    <property type="evidence" value="ECO:0007669"/>
    <property type="project" value="UniProtKB-KW"/>
</dbReference>
<reference evidence="1 2" key="1">
    <citation type="journal article" date="2014" name="Genome Announc.">
        <title>Comparative Genome Analysis of Two Isolates of the Fish Pathogen Piscirickettsia salmonis from Different Hosts Reveals Major Differences in Virulence-Associated Secretion Systems.</title>
        <authorList>
            <person name="Bohle H."/>
            <person name="Henriquez P."/>
            <person name="Grothusen H."/>
            <person name="Navas E."/>
            <person name="Sandoval A."/>
            <person name="Bustamante F."/>
            <person name="Bustos P."/>
            <person name="Mancilla M."/>
        </authorList>
    </citation>
    <scope>NUCLEOTIDE SEQUENCE [LARGE SCALE GENOMIC DNA]</scope>
    <source>
        <strain evidence="2">B1-32597</strain>
    </source>
</reference>
<evidence type="ECO:0000313" key="2">
    <source>
        <dbReference type="Proteomes" id="UP000029558"/>
    </source>
</evidence>
<dbReference type="Proteomes" id="UP000029558">
    <property type="component" value="Chromosome"/>
</dbReference>
<protein>
    <submittedName>
        <fullName evidence="1">Serine/threonine protein kinase</fullName>
    </submittedName>
</protein>
<sequence length="103" mass="12178">MKNFPHIDDIIDQVAKEFDCDRNRMAYEAFATDVKELIENEDFDCQTEEQARLELAKRGPHIINLYMEGLDGEDWLSQDYLPADINVTVVREFYKFVVNEEKK</sequence>
<organism evidence="1 2">
    <name type="scientific">Piscirickettsia salmonis</name>
    <dbReference type="NCBI Taxonomy" id="1238"/>
    <lineage>
        <taxon>Bacteria</taxon>
        <taxon>Pseudomonadati</taxon>
        <taxon>Pseudomonadota</taxon>
        <taxon>Gammaproteobacteria</taxon>
        <taxon>Thiotrichales</taxon>
        <taxon>Piscirickettsiaceae</taxon>
        <taxon>Piscirickettsia</taxon>
    </lineage>
</organism>
<name>A0A1L6TBT0_PISSA</name>
<keyword evidence="1" id="KW-0723">Serine/threonine-protein kinase</keyword>
<gene>
    <name evidence="1" type="ORF">KU39_1600</name>
</gene>
<evidence type="ECO:0000313" key="1">
    <source>
        <dbReference type="EMBL" id="ALB22782.1"/>
    </source>
</evidence>
<dbReference type="EMBL" id="CP012508">
    <property type="protein sequence ID" value="ALB22782.1"/>
    <property type="molecule type" value="Genomic_DNA"/>
</dbReference>
<dbReference type="OrthoDB" id="5615937at2"/>
<accession>A0A1L6TBT0</accession>
<keyword evidence="1" id="KW-0418">Kinase</keyword>